<proteinExistence type="predicted"/>
<sequence>MADLTPFHGERTKDKMKPADFLRAFERLMLAQRRDDVDEKIEAFEMYLVTDSVADRWLTKLKEDGHRSLASWARFKIEFATRFKGVLGVVKSPAQLEAELAGMSISEGELAVPTVRVQGTDVHTSVDFANRVEDAASAAGLGSTQMGLYQFRAALPEVLRDNVSELPSDWMAMASELRAIPQSKIASAGRAYTAAKKTNDEVAELRLAVQHLRLAATAPSVAAAGPRTQPAAAAGRAAPAPRPAPTEAQKTQLRAVIAHAHAKKRDDTPEGCAAYEADVRGWERKFGGISARDLRIEEYGYPLTLGIAQVCMDECYGCGMSTLLPHRRGPLCGDRVIPQKESTFRSVCGTWLGARDGFKQTNEVREEVDDVAGDWSPPGFGVSDDNGVCDGDAEVIYAPLAGADAGIVYAAEAARQVPGEDDGRGELADTFDEVSSDGATAGDDGEESWSNWGTDGLEEEERILQGEDEEEAAWRVEMERMAEGAATRAARREACMGAKSCAIPPARQVPNGDTSPLTVANVFDEASWDDGDGDGDENEDWGWYDTFEAMERAALGCVAEEDEDGWEEEEDETHGNANKREASTGATSCAIAPARQPGGALTPKPRSRAP</sequence>
<keyword evidence="3" id="KW-1185">Reference proteome</keyword>
<evidence type="ECO:0000313" key="2">
    <source>
        <dbReference type="EMBL" id="KAJ7734021.1"/>
    </source>
</evidence>
<protein>
    <submittedName>
        <fullName evidence="2">Uncharacterized protein</fullName>
    </submittedName>
</protein>
<feature type="region of interest" description="Disordered" evidence="1">
    <location>
        <begin position="219"/>
        <end position="247"/>
    </location>
</feature>
<dbReference type="AlphaFoldDB" id="A0AAD7MV37"/>
<comment type="caution">
    <text evidence="2">The sequence shown here is derived from an EMBL/GenBank/DDBJ whole genome shotgun (WGS) entry which is preliminary data.</text>
</comment>
<gene>
    <name evidence="2" type="ORF">DFH07DRAFT_780448</name>
</gene>
<evidence type="ECO:0000313" key="3">
    <source>
        <dbReference type="Proteomes" id="UP001215280"/>
    </source>
</evidence>
<name>A0AAD7MV37_9AGAR</name>
<feature type="region of interest" description="Disordered" evidence="1">
    <location>
        <begin position="559"/>
        <end position="610"/>
    </location>
</feature>
<dbReference type="EMBL" id="JARJLG010000164">
    <property type="protein sequence ID" value="KAJ7734021.1"/>
    <property type="molecule type" value="Genomic_DNA"/>
</dbReference>
<organism evidence="2 3">
    <name type="scientific">Mycena maculata</name>
    <dbReference type="NCBI Taxonomy" id="230809"/>
    <lineage>
        <taxon>Eukaryota</taxon>
        <taxon>Fungi</taxon>
        <taxon>Dikarya</taxon>
        <taxon>Basidiomycota</taxon>
        <taxon>Agaricomycotina</taxon>
        <taxon>Agaricomycetes</taxon>
        <taxon>Agaricomycetidae</taxon>
        <taxon>Agaricales</taxon>
        <taxon>Marasmiineae</taxon>
        <taxon>Mycenaceae</taxon>
        <taxon>Mycena</taxon>
    </lineage>
</organism>
<feature type="region of interest" description="Disordered" evidence="1">
    <location>
        <begin position="434"/>
        <end position="453"/>
    </location>
</feature>
<reference evidence="2" key="1">
    <citation type="submission" date="2023-03" db="EMBL/GenBank/DDBJ databases">
        <title>Massive genome expansion in bonnet fungi (Mycena s.s.) driven by repeated elements and novel gene families across ecological guilds.</title>
        <authorList>
            <consortium name="Lawrence Berkeley National Laboratory"/>
            <person name="Harder C.B."/>
            <person name="Miyauchi S."/>
            <person name="Viragh M."/>
            <person name="Kuo A."/>
            <person name="Thoen E."/>
            <person name="Andreopoulos B."/>
            <person name="Lu D."/>
            <person name="Skrede I."/>
            <person name="Drula E."/>
            <person name="Henrissat B."/>
            <person name="Morin E."/>
            <person name="Kohler A."/>
            <person name="Barry K."/>
            <person name="LaButti K."/>
            <person name="Morin E."/>
            <person name="Salamov A."/>
            <person name="Lipzen A."/>
            <person name="Mereny Z."/>
            <person name="Hegedus B."/>
            <person name="Baldrian P."/>
            <person name="Stursova M."/>
            <person name="Weitz H."/>
            <person name="Taylor A."/>
            <person name="Grigoriev I.V."/>
            <person name="Nagy L.G."/>
            <person name="Martin F."/>
            <person name="Kauserud H."/>
        </authorList>
    </citation>
    <scope>NUCLEOTIDE SEQUENCE</scope>
    <source>
        <strain evidence="2">CBHHK188m</strain>
    </source>
</reference>
<accession>A0AAD7MV37</accession>
<evidence type="ECO:0000256" key="1">
    <source>
        <dbReference type="SAM" id="MobiDB-lite"/>
    </source>
</evidence>
<feature type="compositionally biased region" description="Acidic residues" evidence="1">
    <location>
        <begin position="559"/>
        <end position="572"/>
    </location>
</feature>
<dbReference type="Proteomes" id="UP001215280">
    <property type="component" value="Unassembled WGS sequence"/>
</dbReference>